<dbReference type="WBParaSite" id="ACRNAN_scaffold6841.g17442.t1">
    <property type="protein sequence ID" value="ACRNAN_scaffold6841.g17442.t1"/>
    <property type="gene ID" value="ACRNAN_scaffold6841.g17442"/>
</dbReference>
<keyword evidence="2" id="KW-0732">Signal</keyword>
<name>A0A914EBF8_9BILA</name>
<dbReference type="Proteomes" id="UP000887540">
    <property type="component" value="Unplaced"/>
</dbReference>
<evidence type="ECO:0000259" key="3">
    <source>
        <dbReference type="PROSITE" id="PS51670"/>
    </source>
</evidence>
<dbReference type="PANTHER" id="PTHR21724">
    <property type="entry name" value="SHKT DOMAIN-CONTAINING PROTEIN"/>
    <property type="match status" value="1"/>
</dbReference>
<dbReference type="PROSITE" id="PS51670">
    <property type="entry name" value="SHKT"/>
    <property type="match status" value="2"/>
</dbReference>
<feature type="domain" description="ShKT" evidence="3">
    <location>
        <begin position="97"/>
        <end position="132"/>
    </location>
</feature>
<reference evidence="5" key="1">
    <citation type="submission" date="2022-11" db="UniProtKB">
        <authorList>
            <consortium name="WormBaseParasite"/>
        </authorList>
    </citation>
    <scope>IDENTIFICATION</scope>
</reference>
<dbReference type="Pfam" id="PF01549">
    <property type="entry name" value="ShK"/>
    <property type="match status" value="2"/>
</dbReference>
<feature type="signal peptide" evidence="2">
    <location>
        <begin position="1"/>
        <end position="17"/>
    </location>
</feature>
<feature type="chain" id="PRO_5036857200" evidence="2">
    <location>
        <begin position="18"/>
        <end position="134"/>
    </location>
</feature>
<dbReference type="PANTHER" id="PTHR21724:SF3">
    <property type="entry name" value="SHKT DOMAIN-CONTAINING PROTEIN"/>
    <property type="match status" value="1"/>
</dbReference>
<dbReference type="AlphaFoldDB" id="A0A914EBF8"/>
<accession>A0A914EBF8</accession>
<dbReference type="InterPro" id="IPR003582">
    <property type="entry name" value="ShKT_dom"/>
</dbReference>
<sequence>MLSLLLIFVTILPSVFSATCFGPCSLGCASGQTCVGGTATGQCCTLPTACYDGNVNCPTWVKSGTYCTNTFYGVDAILNCRKSCNLCSTTSSGSTSCTDSNSNCANWARSGFCVLSFYSSIRTQCQASCGLCGK</sequence>
<evidence type="ECO:0000313" key="5">
    <source>
        <dbReference type="WBParaSite" id="ACRNAN_scaffold6841.g17442.t1"/>
    </source>
</evidence>
<organism evidence="4 5">
    <name type="scientific">Acrobeloides nanus</name>
    <dbReference type="NCBI Taxonomy" id="290746"/>
    <lineage>
        <taxon>Eukaryota</taxon>
        <taxon>Metazoa</taxon>
        <taxon>Ecdysozoa</taxon>
        <taxon>Nematoda</taxon>
        <taxon>Chromadorea</taxon>
        <taxon>Rhabditida</taxon>
        <taxon>Tylenchina</taxon>
        <taxon>Cephalobomorpha</taxon>
        <taxon>Cephaloboidea</taxon>
        <taxon>Cephalobidae</taxon>
        <taxon>Acrobeloides</taxon>
    </lineage>
</organism>
<evidence type="ECO:0000313" key="4">
    <source>
        <dbReference type="Proteomes" id="UP000887540"/>
    </source>
</evidence>
<protein>
    <submittedName>
        <fullName evidence="5">ShKT domain-containing protein</fullName>
    </submittedName>
</protein>
<keyword evidence="4" id="KW-1185">Reference proteome</keyword>
<proteinExistence type="predicted"/>
<evidence type="ECO:0000256" key="1">
    <source>
        <dbReference type="PROSITE-ProRule" id="PRU01005"/>
    </source>
</evidence>
<evidence type="ECO:0000256" key="2">
    <source>
        <dbReference type="SAM" id="SignalP"/>
    </source>
</evidence>
<feature type="domain" description="ShKT" evidence="3">
    <location>
        <begin position="50"/>
        <end position="87"/>
    </location>
</feature>
<dbReference type="Gene3D" id="1.10.10.1940">
    <property type="match status" value="1"/>
</dbReference>
<dbReference type="SMART" id="SM00254">
    <property type="entry name" value="ShKT"/>
    <property type="match status" value="2"/>
</dbReference>
<comment type="caution">
    <text evidence="1">Lacks conserved residue(s) required for the propagation of feature annotation.</text>
</comment>